<accession>A0A1I0DBQ4</accession>
<dbReference type="AlphaFoldDB" id="A0A1I0DBQ4"/>
<dbReference type="EMBL" id="FOHG01000075">
    <property type="protein sequence ID" value="SET29728.1"/>
    <property type="molecule type" value="Genomic_DNA"/>
</dbReference>
<dbReference type="RefSeq" id="WP_089721086.1">
    <property type="nucleotide sequence ID" value="NZ_FNBJ01000080.1"/>
</dbReference>
<name>A0A1I0DBQ4_9FIRM</name>
<dbReference type="EMBL" id="FNBJ01000080">
    <property type="protein sequence ID" value="SDG28158.1"/>
    <property type="molecule type" value="Genomic_DNA"/>
</dbReference>
<dbReference type="Proteomes" id="UP000199519">
    <property type="component" value="Unassembled WGS sequence"/>
</dbReference>
<evidence type="ECO:0000313" key="2">
    <source>
        <dbReference type="EMBL" id="SDG28158.1"/>
    </source>
</evidence>
<dbReference type="Pfam" id="PF13443">
    <property type="entry name" value="HTH_26"/>
    <property type="match status" value="1"/>
</dbReference>
<sequence length="77" mass="9146">MKNPLKELMEKRSWTYADLSSVAQVSMSTIYKIREGESGKIHQNILDLVETIGKDPEKFKNDYQEFRKEKRRAILRQ</sequence>
<dbReference type="Gene3D" id="1.10.260.40">
    <property type="entry name" value="lambda repressor-like DNA-binding domains"/>
    <property type="match status" value="1"/>
</dbReference>
<proteinExistence type="predicted"/>
<feature type="domain" description="HTH cro/C1-type" evidence="1">
    <location>
        <begin position="5"/>
        <end position="41"/>
    </location>
</feature>
<dbReference type="InterPro" id="IPR010982">
    <property type="entry name" value="Lambda_DNA-bd_dom_sf"/>
</dbReference>
<organism evidence="3 4">
    <name type="scientific">Halanaerobium congolense</name>
    <dbReference type="NCBI Taxonomy" id="54121"/>
    <lineage>
        <taxon>Bacteria</taxon>
        <taxon>Bacillati</taxon>
        <taxon>Bacillota</taxon>
        <taxon>Clostridia</taxon>
        <taxon>Halanaerobiales</taxon>
        <taxon>Halanaerobiaceae</taxon>
        <taxon>Halanaerobium</taxon>
    </lineage>
</organism>
<evidence type="ECO:0000259" key="1">
    <source>
        <dbReference type="Pfam" id="PF13443"/>
    </source>
</evidence>
<dbReference type="CDD" id="cd00093">
    <property type="entry name" value="HTH_XRE"/>
    <property type="match status" value="1"/>
</dbReference>
<dbReference type="Proteomes" id="UP000198612">
    <property type="component" value="Unassembled WGS sequence"/>
</dbReference>
<gene>
    <name evidence="2" type="ORF">SAMN04488598_1802</name>
    <name evidence="3" type="ORF">SAMN04515652_1752</name>
</gene>
<evidence type="ECO:0000313" key="4">
    <source>
        <dbReference type="Proteomes" id="UP000198612"/>
    </source>
</evidence>
<evidence type="ECO:0000313" key="3">
    <source>
        <dbReference type="EMBL" id="SET29728.1"/>
    </source>
</evidence>
<dbReference type="InterPro" id="IPR001387">
    <property type="entry name" value="Cro/C1-type_HTH"/>
</dbReference>
<evidence type="ECO:0000313" key="5">
    <source>
        <dbReference type="Proteomes" id="UP000199519"/>
    </source>
</evidence>
<dbReference type="SUPFAM" id="SSF47413">
    <property type="entry name" value="lambda repressor-like DNA-binding domains"/>
    <property type="match status" value="1"/>
</dbReference>
<keyword evidence="5" id="KW-1185">Reference proteome</keyword>
<dbReference type="GO" id="GO:0003677">
    <property type="term" value="F:DNA binding"/>
    <property type="evidence" value="ECO:0007669"/>
    <property type="project" value="InterPro"/>
</dbReference>
<reference evidence="4 5" key="1">
    <citation type="submission" date="2016-10" db="EMBL/GenBank/DDBJ databases">
        <authorList>
            <person name="Varghese N."/>
            <person name="Submissions S."/>
        </authorList>
    </citation>
    <scope>NUCLEOTIDE SEQUENCE [LARGE SCALE GENOMIC DNA]</scope>
    <source>
        <strain evidence="2 5">WG2</strain>
        <strain evidence="3 4">WG5</strain>
    </source>
</reference>
<protein>
    <recommendedName>
        <fullName evidence="1">HTH cro/C1-type domain-containing protein</fullName>
    </recommendedName>
</protein>